<evidence type="ECO:0000256" key="6">
    <source>
        <dbReference type="ARBA" id="ARBA00022840"/>
    </source>
</evidence>
<feature type="transmembrane region" description="Helical" evidence="9">
    <location>
        <begin position="235"/>
        <end position="256"/>
    </location>
</feature>
<keyword evidence="3" id="KW-1003">Cell membrane</keyword>
<gene>
    <name evidence="11" type="ORF">AVDCRST_MAG79-2406</name>
</gene>
<dbReference type="CDD" id="cd06581">
    <property type="entry name" value="TM_PBP1_LivM_like"/>
    <property type="match status" value="1"/>
</dbReference>
<evidence type="ECO:0000256" key="4">
    <source>
        <dbReference type="ARBA" id="ARBA00022692"/>
    </source>
</evidence>
<evidence type="ECO:0000256" key="3">
    <source>
        <dbReference type="ARBA" id="ARBA00022475"/>
    </source>
</evidence>
<dbReference type="InterPro" id="IPR043428">
    <property type="entry name" value="LivM-like"/>
</dbReference>
<dbReference type="InterPro" id="IPR001851">
    <property type="entry name" value="ABC_transp_permease"/>
</dbReference>
<dbReference type="GO" id="GO:0015192">
    <property type="term" value="F:L-phenylalanine transmembrane transporter activity"/>
    <property type="evidence" value="ECO:0007669"/>
    <property type="project" value="TreeGrafter"/>
</dbReference>
<accession>A0A6J4UG01</accession>
<feature type="transmembrane region" description="Helical" evidence="9">
    <location>
        <begin position="364"/>
        <end position="383"/>
    </location>
</feature>
<evidence type="ECO:0000256" key="2">
    <source>
        <dbReference type="ARBA" id="ARBA00022448"/>
    </source>
</evidence>
<dbReference type="Pfam" id="PF02653">
    <property type="entry name" value="BPD_transp_2"/>
    <property type="match status" value="2"/>
</dbReference>
<feature type="transmembrane region" description="Helical" evidence="9">
    <location>
        <begin position="395"/>
        <end position="418"/>
    </location>
</feature>
<dbReference type="InterPro" id="IPR003439">
    <property type="entry name" value="ABC_transporter-like_ATP-bd"/>
</dbReference>
<keyword evidence="8 9" id="KW-0472">Membrane</keyword>
<dbReference type="GO" id="GO:0015808">
    <property type="term" value="P:L-alanine transport"/>
    <property type="evidence" value="ECO:0007669"/>
    <property type="project" value="TreeGrafter"/>
</dbReference>
<dbReference type="GO" id="GO:0016887">
    <property type="term" value="F:ATP hydrolysis activity"/>
    <property type="evidence" value="ECO:0007669"/>
    <property type="project" value="InterPro"/>
</dbReference>
<comment type="subcellular location">
    <subcellularLocation>
        <location evidence="1">Cell membrane</location>
        <topology evidence="1">Multi-pass membrane protein</topology>
    </subcellularLocation>
</comment>
<dbReference type="FunFam" id="3.40.50.300:FF:000421">
    <property type="entry name" value="Branched-chain amino acid ABC transporter ATP-binding protein"/>
    <property type="match status" value="1"/>
</dbReference>
<keyword evidence="2" id="KW-0813">Transport</keyword>
<reference evidence="11" key="1">
    <citation type="submission" date="2020-02" db="EMBL/GenBank/DDBJ databases">
        <authorList>
            <person name="Meier V. D."/>
        </authorList>
    </citation>
    <scope>NUCLEOTIDE SEQUENCE</scope>
    <source>
        <strain evidence="11">AVDCRST_MAG79</strain>
    </source>
</reference>
<dbReference type="SUPFAM" id="SSF52540">
    <property type="entry name" value="P-loop containing nucleoside triphosphate hydrolases"/>
    <property type="match status" value="1"/>
</dbReference>
<feature type="transmembrane region" description="Helical" evidence="9">
    <location>
        <begin position="315"/>
        <end position="333"/>
    </location>
</feature>
<feature type="transmembrane region" description="Helical" evidence="9">
    <location>
        <begin position="81"/>
        <end position="108"/>
    </location>
</feature>
<dbReference type="SMART" id="SM00382">
    <property type="entry name" value="AAA"/>
    <property type="match status" value="1"/>
</dbReference>
<dbReference type="PROSITE" id="PS50893">
    <property type="entry name" value="ABC_TRANSPORTER_2"/>
    <property type="match status" value="1"/>
</dbReference>
<sequence length="774" mass="81065">LILLGIAAALSLGLWVLYRFTTFGLATSAVAENERAASSLGWSPDRIATLNWALGCALAGLAAILIVPIVTLQVSVLTNLILAATAAALVASFRSFPIAFAAGLLIGIAQTELNRFVKQPGFGESVPFMVIVLVLLVRGQALPLRDFFLQRLPSVGSGRLNWPGIAFGVGLAALLLSTLGPGWTDAITITIATAVILLSVVVLTGYAGQLSLAQFALAGFGAYVAGRLVDSQGTPFWLALLAGVAAAVPLGVLFAVPAVRTRGINLAIVTLGLGTAVELMLFRNTSYTGGVSGTQVGEPHLFGVNISSIAHPTRYGLFAVACFVLAAIMVANLRRGRVGRRLIAVRTNERAAAALGISVPGAKLYAFGLSAALAALGGILLAFRQFSLDYPSFNSFTSIITVGLTLIGGLGYLLGPVVGATLVEGGFNAEVLDAIFGDVGKYISLIGGVSIILLVLANQDGIVSETIGQIRWVKGKLGARLPRLGRRSAAEAPTLPEGRSERVPPRTLEVRDLTVRYGGVTAVDSVSLSVRPGQITGLIGPNGAGKTTFIDGVTGFTAPAGGALLLDGEDITSWSVARRARAGVGRSFQSLELFEDVSVLDNLRVASDPRDRRSYLRDLVHPVNPPLRAEVVSAIRDFGLEEDLDREVQDLPYGKRRLLAIARAVATHPSVLLLDEPAAGLGDAETAELAQLVRRLADDWGMAILLVEHDMNFVMSVCDELVVLDFGRRIAEGVPEDVRREPGVIAAYLGQDHDEVVGVAGAPPGAPSGAEERA</sequence>
<dbReference type="CDD" id="cd03219">
    <property type="entry name" value="ABC_Mj1267_LivG_branched"/>
    <property type="match status" value="1"/>
</dbReference>
<keyword evidence="5" id="KW-0547">Nucleotide-binding</keyword>
<evidence type="ECO:0000256" key="7">
    <source>
        <dbReference type="ARBA" id="ARBA00022989"/>
    </source>
</evidence>
<dbReference type="EMBL" id="CADCWC010000361">
    <property type="protein sequence ID" value="CAA9547204.1"/>
    <property type="molecule type" value="Genomic_DNA"/>
</dbReference>
<evidence type="ECO:0000259" key="10">
    <source>
        <dbReference type="PROSITE" id="PS50893"/>
    </source>
</evidence>
<dbReference type="PANTHER" id="PTHR45772:SF7">
    <property type="entry name" value="AMINO ACID ABC TRANSPORTER ATP-BINDING PROTEIN"/>
    <property type="match status" value="1"/>
</dbReference>
<feature type="transmembrane region" description="Helical" evidence="9">
    <location>
        <begin position="160"/>
        <end position="180"/>
    </location>
</feature>
<feature type="transmembrane region" description="Helical" evidence="9">
    <location>
        <begin position="439"/>
        <end position="457"/>
    </location>
</feature>
<dbReference type="InterPro" id="IPR003593">
    <property type="entry name" value="AAA+_ATPase"/>
</dbReference>
<dbReference type="Gene3D" id="3.40.50.300">
    <property type="entry name" value="P-loop containing nucleotide triphosphate hydrolases"/>
    <property type="match status" value="1"/>
</dbReference>
<dbReference type="GO" id="GO:0005886">
    <property type="term" value="C:plasma membrane"/>
    <property type="evidence" value="ECO:0007669"/>
    <property type="project" value="UniProtKB-SubCell"/>
</dbReference>
<evidence type="ECO:0000313" key="11">
    <source>
        <dbReference type="EMBL" id="CAA9547204.1"/>
    </source>
</evidence>
<dbReference type="GO" id="GO:0042941">
    <property type="term" value="P:D-alanine transmembrane transport"/>
    <property type="evidence" value="ECO:0007669"/>
    <property type="project" value="TreeGrafter"/>
</dbReference>
<dbReference type="PANTHER" id="PTHR45772">
    <property type="entry name" value="CONSERVED COMPONENT OF ABC TRANSPORTER FOR NATURAL AMINO ACIDS-RELATED"/>
    <property type="match status" value="1"/>
</dbReference>
<dbReference type="InterPro" id="IPR027417">
    <property type="entry name" value="P-loop_NTPase"/>
</dbReference>
<dbReference type="GO" id="GO:1903805">
    <property type="term" value="P:L-valine import across plasma membrane"/>
    <property type="evidence" value="ECO:0007669"/>
    <property type="project" value="TreeGrafter"/>
</dbReference>
<dbReference type="CDD" id="cd06582">
    <property type="entry name" value="TM_PBP1_LivH_like"/>
    <property type="match status" value="1"/>
</dbReference>
<feature type="non-terminal residue" evidence="11">
    <location>
        <position position="1"/>
    </location>
</feature>
<evidence type="ECO:0000256" key="1">
    <source>
        <dbReference type="ARBA" id="ARBA00004651"/>
    </source>
</evidence>
<evidence type="ECO:0000256" key="8">
    <source>
        <dbReference type="ARBA" id="ARBA00023136"/>
    </source>
</evidence>
<evidence type="ECO:0000256" key="9">
    <source>
        <dbReference type="SAM" id="Phobius"/>
    </source>
</evidence>
<keyword evidence="4 9" id="KW-0812">Transmembrane</keyword>
<dbReference type="AlphaFoldDB" id="A0A6J4UG01"/>
<dbReference type="Pfam" id="PF00005">
    <property type="entry name" value="ABC_tran"/>
    <property type="match status" value="1"/>
</dbReference>
<organism evidence="11">
    <name type="scientific">uncultured Thermoleophilia bacterium</name>
    <dbReference type="NCBI Taxonomy" id="1497501"/>
    <lineage>
        <taxon>Bacteria</taxon>
        <taxon>Bacillati</taxon>
        <taxon>Actinomycetota</taxon>
        <taxon>Thermoleophilia</taxon>
        <taxon>environmental samples</taxon>
    </lineage>
</organism>
<feature type="domain" description="ABC transporter" evidence="10">
    <location>
        <begin position="508"/>
        <end position="751"/>
    </location>
</feature>
<dbReference type="Pfam" id="PF12399">
    <property type="entry name" value="BCA_ABC_TP_C"/>
    <property type="match status" value="1"/>
</dbReference>
<name>A0A6J4UG01_9ACTN</name>
<feature type="transmembrane region" description="Helical" evidence="9">
    <location>
        <begin position="128"/>
        <end position="148"/>
    </location>
</feature>
<evidence type="ECO:0000256" key="5">
    <source>
        <dbReference type="ARBA" id="ARBA00022741"/>
    </source>
</evidence>
<feature type="transmembrane region" description="Helical" evidence="9">
    <location>
        <begin position="263"/>
        <end position="282"/>
    </location>
</feature>
<feature type="transmembrane region" description="Helical" evidence="9">
    <location>
        <begin position="52"/>
        <end position="74"/>
    </location>
</feature>
<proteinExistence type="predicted"/>
<dbReference type="GO" id="GO:0005304">
    <property type="term" value="F:L-valine transmembrane transporter activity"/>
    <property type="evidence" value="ECO:0007669"/>
    <property type="project" value="TreeGrafter"/>
</dbReference>
<dbReference type="InterPro" id="IPR032823">
    <property type="entry name" value="BCA_ABC_TP_C"/>
</dbReference>
<dbReference type="GO" id="GO:0005524">
    <property type="term" value="F:ATP binding"/>
    <property type="evidence" value="ECO:0007669"/>
    <property type="project" value="UniProtKB-KW"/>
</dbReference>
<keyword evidence="7 9" id="KW-1133">Transmembrane helix</keyword>
<protein>
    <submittedName>
        <fullName evidence="11">Branched-chain amino acid transport ATP-binding protein LivG</fullName>
    </submittedName>
</protein>
<keyword evidence="6 11" id="KW-0067">ATP-binding</keyword>
<dbReference type="GO" id="GO:1903806">
    <property type="term" value="P:L-isoleucine import across plasma membrane"/>
    <property type="evidence" value="ECO:0007669"/>
    <property type="project" value="TreeGrafter"/>
</dbReference>
<dbReference type="InterPro" id="IPR051120">
    <property type="entry name" value="ABC_AA/LPS_Transport"/>
</dbReference>
<dbReference type="GO" id="GO:0015188">
    <property type="term" value="F:L-isoleucine transmembrane transporter activity"/>
    <property type="evidence" value="ECO:0007669"/>
    <property type="project" value="TreeGrafter"/>
</dbReference>